<feature type="region of interest" description="Disordered" evidence="1">
    <location>
        <begin position="1"/>
        <end position="35"/>
    </location>
</feature>
<name>A0A1W4XWK7_AGRPL</name>
<protein>
    <submittedName>
        <fullName evidence="3">Neuromodulin-like isoform X1</fullName>
    </submittedName>
</protein>
<gene>
    <name evidence="3" type="primary">LOC108745188</name>
</gene>
<dbReference type="GO" id="GO:0005516">
    <property type="term" value="F:calmodulin binding"/>
    <property type="evidence" value="ECO:0007669"/>
    <property type="project" value="TreeGrafter"/>
</dbReference>
<dbReference type="Proteomes" id="UP000192223">
    <property type="component" value="Unplaced"/>
</dbReference>
<evidence type="ECO:0000313" key="3">
    <source>
        <dbReference type="RefSeq" id="XP_018336815.1"/>
    </source>
</evidence>
<dbReference type="InParanoid" id="A0A1W4XWK7"/>
<feature type="compositionally biased region" description="Basic and acidic residues" evidence="1">
    <location>
        <begin position="212"/>
        <end position="229"/>
    </location>
</feature>
<feature type="compositionally biased region" description="Basic and acidic residues" evidence="1">
    <location>
        <begin position="163"/>
        <end position="179"/>
    </location>
</feature>
<reference evidence="3" key="1">
    <citation type="submission" date="2025-08" db="UniProtKB">
        <authorList>
            <consortium name="RefSeq"/>
        </authorList>
    </citation>
    <scope>IDENTIFICATION</scope>
    <source>
        <tissue evidence="3">Entire body</tissue>
    </source>
</reference>
<dbReference type="SMART" id="SM00015">
    <property type="entry name" value="IQ"/>
    <property type="match status" value="3"/>
</dbReference>
<dbReference type="PANTHER" id="PTHR10699:SF11">
    <property type="entry name" value="IGLOO, ISOFORM A"/>
    <property type="match status" value="1"/>
</dbReference>
<proteinExistence type="predicted"/>
<dbReference type="FunCoup" id="A0A1W4XWK7">
    <property type="interactions" value="18"/>
</dbReference>
<sequence>MGCNTSKDSAQAVGKKSTEGQNETEENALNSKEVPYNLLSVWRLQEAGMTVIFDKHGVHVNKGGKEILTGTKGSNQVNSKSSKEEENKPNPEEAATKIQAAFRGHKTRKTMKQASTKPEKSENPSKNTTGQHQENVDIDLNEEGLEEAATKIQASFRGHLVRKQMDKDEKQEGKGDSKNSDNTQEEVDIDLTDPDLNDAAMKIQASFRGHMARKENEQQKSQPEGKHQK</sequence>
<feature type="compositionally biased region" description="Acidic residues" evidence="1">
    <location>
        <begin position="183"/>
        <end position="196"/>
    </location>
</feature>
<dbReference type="Gene3D" id="1.20.5.1190">
    <property type="entry name" value="iswi atpase"/>
    <property type="match status" value="1"/>
</dbReference>
<dbReference type="CDD" id="cd23767">
    <property type="entry name" value="IQCD"/>
    <property type="match status" value="2"/>
</dbReference>
<dbReference type="PROSITE" id="PS50096">
    <property type="entry name" value="IQ"/>
    <property type="match status" value="3"/>
</dbReference>
<dbReference type="GeneID" id="108745188"/>
<feature type="compositionally biased region" description="Basic and acidic residues" evidence="1">
    <location>
        <begin position="81"/>
        <end position="95"/>
    </location>
</feature>
<dbReference type="RefSeq" id="XP_018336815.1">
    <property type="nucleotide sequence ID" value="XM_018481313.2"/>
</dbReference>
<evidence type="ECO:0000256" key="1">
    <source>
        <dbReference type="SAM" id="MobiDB-lite"/>
    </source>
</evidence>
<dbReference type="InterPro" id="IPR000048">
    <property type="entry name" value="IQ_motif_EF-hand-BS"/>
</dbReference>
<accession>A0A1W4XWK7</accession>
<evidence type="ECO:0000313" key="2">
    <source>
        <dbReference type="Proteomes" id="UP000192223"/>
    </source>
</evidence>
<dbReference type="KEGG" id="apln:108745188"/>
<dbReference type="Gene3D" id="1.20.5.190">
    <property type="match status" value="1"/>
</dbReference>
<dbReference type="Pfam" id="PF00612">
    <property type="entry name" value="IQ"/>
    <property type="match status" value="3"/>
</dbReference>
<feature type="compositionally biased region" description="Polar residues" evidence="1">
    <location>
        <begin position="124"/>
        <end position="133"/>
    </location>
</feature>
<dbReference type="OrthoDB" id="252964at2759"/>
<feature type="compositionally biased region" description="Acidic residues" evidence="1">
    <location>
        <begin position="136"/>
        <end position="146"/>
    </location>
</feature>
<dbReference type="STRING" id="224129.A0A1W4XWK7"/>
<keyword evidence="2" id="KW-1185">Reference proteome</keyword>
<dbReference type="PANTHER" id="PTHR10699">
    <property type="entry name" value="NEUROMODULIN"/>
    <property type="match status" value="1"/>
</dbReference>
<feature type="region of interest" description="Disordered" evidence="1">
    <location>
        <begin position="64"/>
        <end position="229"/>
    </location>
</feature>
<dbReference type="AlphaFoldDB" id="A0A1W4XWK7"/>
<organism evidence="2 3">
    <name type="scientific">Agrilus planipennis</name>
    <name type="common">Emerald ash borer</name>
    <name type="synonym">Agrilus marcopoli</name>
    <dbReference type="NCBI Taxonomy" id="224129"/>
    <lineage>
        <taxon>Eukaryota</taxon>
        <taxon>Metazoa</taxon>
        <taxon>Ecdysozoa</taxon>
        <taxon>Arthropoda</taxon>
        <taxon>Hexapoda</taxon>
        <taxon>Insecta</taxon>
        <taxon>Pterygota</taxon>
        <taxon>Neoptera</taxon>
        <taxon>Endopterygota</taxon>
        <taxon>Coleoptera</taxon>
        <taxon>Polyphaga</taxon>
        <taxon>Elateriformia</taxon>
        <taxon>Buprestoidea</taxon>
        <taxon>Buprestidae</taxon>
        <taxon>Agrilinae</taxon>
        <taxon>Agrilus</taxon>
    </lineage>
</organism>